<evidence type="ECO:0000256" key="5">
    <source>
        <dbReference type="ARBA" id="ARBA00072139"/>
    </source>
</evidence>
<keyword evidence="2 7" id="KW-0378">Hydrolase</keyword>
<organism evidence="7 8">
    <name type="scientific">Flavobacterium branchiophilum</name>
    <dbReference type="NCBI Taxonomy" id="55197"/>
    <lineage>
        <taxon>Bacteria</taxon>
        <taxon>Pseudomonadati</taxon>
        <taxon>Bacteroidota</taxon>
        <taxon>Flavobacteriia</taxon>
        <taxon>Flavobacteriales</taxon>
        <taxon>Flavobacteriaceae</taxon>
        <taxon>Flavobacterium</taxon>
    </lineage>
</organism>
<evidence type="ECO:0000259" key="6">
    <source>
        <dbReference type="PROSITE" id="PS50263"/>
    </source>
</evidence>
<reference evidence="7 8" key="1">
    <citation type="submission" date="2019-06" db="EMBL/GenBank/DDBJ databases">
        <title>Genomic Encyclopedia of Archaeal and Bacterial Type Strains, Phase II (KMG-II): from individual species to whole genera.</title>
        <authorList>
            <person name="Goeker M."/>
        </authorList>
    </citation>
    <scope>NUCLEOTIDE SEQUENCE [LARGE SCALE GENOMIC DNA]</scope>
    <source>
        <strain evidence="7 8">DSM 24789</strain>
    </source>
</reference>
<dbReference type="InterPro" id="IPR001110">
    <property type="entry name" value="UPF0012_CS"/>
</dbReference>
<gene>
    <name evidence="7" type="ORF">BC670_1279</name>
</gene>
<sequence length="259" mass="29453">MKIAVVQFDIIWENKIKNINKLEVIFSKISSNTNLILLPEMFTTGFSMNAQLLAETMQEQTVLWLQKMAKLHQAAIAGSIPIQENGLFYNRFLFVLPSGKVLFYDKRHLFTLAGEHQIYTAGSQPQIILFEGFKIALQVCYDLRFPVFSRNTMGYDALLYVANWPNARIAAWDALLKARAIENMAYVIGVNRVGSDAHQLVYPGHSQCVDCFGNLILAPQTTEGFFEFELDKKALNEARKKFPFLNDGDTFVVDIQKNL</sequence>
<dbReference type="RefSeq" id="WP_089079664.1">
    <property type="nucleotide sequence ID" value="NZ_VFPJ01000001.1"/>
</dbReference>
<dbReference type="EMBL" id="VFPJ01000001">
    <property type="protein sequence ID" value="TQM40395.1"/>
    <property type="molecule type" value="Genomic_DNA"/>
</dbReference>
<dbReference type="FunFam" id="3.60.110.10:FF:000004">
    <property type="entry name" value="Carbon-nitrogen hydrolase"/>
    <property type="match status" value="1"/>
</dbReference>
<dbReference type="GO" id="GO:0106008">
    <property type="term" value="F:2-oxoglutaramate amidase activity"/>
    <property type="evidence" value="ECO:0007669"/>
    <property type="project" value="TreeGrafter"/>
</dbReference>
<dbReference type="GO" id="GO:0050152">
    <property type="term" value="F:omega-amidase activity"/>
    <property type="evidence" value="ECO:0007669"/>
    <property type="project" value="UniProtKB-EC"/>
</dbReference>
<evidence type="ECO:0000256" key="3">
    <source>
        <dbReference type="ARBA" id="ARBA00039118"/>
    </source>
</evidence>
<evidence type="ECO:0000313" key="7">
    <source>
        <dbReference type="EMBL" id="TQM40395.1"/>
    </source>
</evidence>
<dbReference type="CDD" id="cd07575">
    <property type="entry name" value="Xc-1258_like"/>
    <property type="match status" value="1"/>
</dbReference>
<dbReference type="NCBIfam" id="NF007757">
    <property type="entry name" value="PRK10438.1"/>
    <property type="match status" value="1"/>
</dbReference>
<dbReference type="InterPro" id="IPR036526">
    <property type="entry name" value="C-N_Hydrolase_sf"/>
</dbReference>
<evidence type="ECO:0000256" key="4">
    <source>
        <dbReference type="ARBA" id="ARBA00052904"/>
    </source>
</evidence>
<dbReference type="PANTHER" id="PTHR47799:SF1">
    <property type="entry name" value="OMEGA-AMIDASE YAFV"/>
    <property type="match status" value="1"/>
</dbReference>
<dbReference type="Proteomes" id="UP000320773">
    <property type="component" value="Unassembled WGS sequence"/>
</dbReference>
<dbReference type="SUPFAM" id="SSF56317">
    <property type="entry name" value="Carbon-nitrogen hydrolase"/>
    <property type="match status" value="1"/>
</dbReference>
<dbReference type="Gene3D" id="3.60.110.10">
    <property type="entry name" value="Carbon-nitrogen hydrolase"/>
    <property type="match status" value="1"/>
</dbReference>
<proteinExistence type="inferred from homology"/>
<dbReference type="InterPro" id="IPR003010">
    <property type="entry name" value="C-N_Hydrolase"/>
</dbReference>
<dbReference type="EC" id="3.5.1.3" evidence="3"/>
<protein>
    <recommendedName>
        <fullName evidence="5">Omega-amidase YafV</fullName>
        <ecNumber evidence="3">3.5.1.3</ecNumber>
    </recommendedName>
</protein>
<evidence type="ECO:0000256" key="2">
    <source>
        <dbReference type="ARBA" id="ARBA00022801"/>
    </source>
</evidence>
<comment type="similarity">
    <text evidence="1">Belongs to the carbon-nitrogen hydrolase superfamily. NIT1/NIT2 family.</text>
</comment>
<dbReference type="PROSITE" id="PS01227">
    <property type="entry name" value="UPF0012"/>
    <property type="match status" value="1"/>
</dbReference>
<dbReference type="InterPro" id="IPR052737">
    <property type="entry name" value="Omega-amidase_YafV"/>
</dbReference>
<dbReference type="PROSITE" id="PS50263">
    <property type="entry name" value="CN_HYDROLASE"/>
    <property type="match status" value="1"/>
</dbReference>
<dbReference type="PANTHER" id="PTHR47799">
    <property type="entry name" value="OMEGA-AMIDASE YAFV"/>
    <property type="match status" value="1"/>
</dbReference>
<evidence type="ECO:0000313" key="8">
    <source>
        <dbReference type="Proteomes" id="UP000320773"/>
    </source>
</evidence>
<comment type="caution">
    <text evidence="7">The sequence shown here is derived from an EMBL/GenBank/DDBJ whole genome shotgun (WGS) entry which is preliminary data.</text>
</comment>
<feature type="domain" description="CN hydrolase" evidence="6">
    <location>
        <begin position="1"/>
        <end position="232"/>
    </location>
</feature>
<name>A0A543G2X5_9FLAO</name>
<accession>A0A543G2X5</accession>
<dbReference type="AlphaFoldDB" id="A0A543G2X5"/>
<evidence type="ECO:0000256" key="1">
    <source>
        <dbReference type="ARBA" id="ARBA00010613"/>
    </source>
</evidence>
<comment type="catalytic activity">
    <reaction evidence="4">
        <text>a monoamide of a dicarboxylate + H2O = a dicarboxylate + NH4(+)</text>
        <dbReference type="Rhea" id="RHEA:11716"/>
        <dbReference type="ChEBI" id="CHEBI:15377"/>
        <dbReference type="ChEBI" id="CHEBI:28938"/>
        <dbReference type="ChEBI" id="CHEBI:28965"/>
        <dbReference type="ChEBI" id="CHEBI:77450"/>
        <dbReference type="EC" id="3.5.1.3"/>
    </reaction>
</comment>
<dbReference type="Pfam" id="PF00795">
    <property type="entry name" value="CN_hydrolase"/>
    <property type="match status" value="1"/>
</dbReference>